<comment type="caution">
    <text evidence="1">The sequence shown here is derived from an EMBL/GenBank/DDBJ whole genome shotgun (WGS) entry which is preliminary data.</text>
</comment>
<keyword evidence="2" id="KW-1185">Reference proteome</keyword>
<dbReference type="Proteomes" id="UP000798662">
    <property type="component" value="Chromosome 3"/>
</dbReference>
<proteinExistence type="predicted"/>
<evidence type="ECO:0000313" key="2">
    <source>
        <dbReference type="Proteomes" id="UP000798662"/>
    </source>
</evidence>
<gene>
    <name evidence="1" type="ORF">I4F81_011041</name>
</gene>
<name>A0ACC3CEY8_PYRYE</name>
<organism evidence="1 2">
    <name type="scientific">Pyropia yezoensis</name>
    <name type="common">Susabi-nori</name>
    <name type="synonym">Porphyra yezoensis</name>
    <dbReference type="NCBI Taxonomy" id="2788"/>
    <lineage>
        <taxon>Eukaryota</taxon>
        <taxon>Rhodophyta</taxon>
        <taxon>Bangiophyceae</taxon>
        <taxon>Bangiales</taxon>
        <taxon>Bangiaceae</taxon>
        <taxon>Pyropia</taxon>
    </lineage>
</organism>
<sequence>MVLADLVRLAHPTAAIPGSFNFYYSAGQASNLTCPHATLPVDPVPPSVYVDTVVRVTGGLSRWDVEDDLASRVYPALDAEANVSAAEVEVFFDTPPEDVPANAVDLTVRARRSGPVANDSADALGAAIVRAPDAALPASTGVAAHIVIGCLAALALVAVGGGLAFRGGRHRGAADRDAYWQAQEGQPIAASAA</sequence>
<evidence type="ECO:0000313" key="1">
    <source>
        <dbReference type="EMBL" id="KAK1868556.1"/>
    </source>
</evidence>
<protein>
    <submittedName>
        <fullName evidence="1">Uncharacterized protein</fullName>
    </submittedName>
</protein>
<reference evidence="1" key="1">
    <citation type="submission" date="2019-11" db="EMBL/GenBank/DDBJ databases">
        <title>Nori genome reveals adaptations in red seaweeds to the harsh intertidal environment.</title>
        <authorList>
            <person name="Wang D."/>
            <person name="Mao Y."/>
        </authorList>
    </citation>
    <scope>NUCLEOTIDE SEQUENCE</scope>
    <source>
        <tissue evidence="1">Gametophyte</tissue>
    </source>
</reference>
<accession>A0ACC3CEY8</accession>
<dbReference type="EMBL" id="CM020620">
    <property type="protein sequence ID" value="KAK1868556.1"/>
    <property type="molecule type" value="Genomic_DNA"/>
</dbReference>